<keyword evidence="2" id="KW-1185">Reference proteome</keyword>
<protein>
    <submittedName>
        <fullName evidence="1">Uncharacterized protein</fullName>
    </submittedName>
</protein>
<evidence type="ECO:0000313" key="2">
    <source>
        <dbReference type="Proteomes" id="UP001201449"/>
    </source>
</evidence>
<dbReference type="EMBL" id="JAKEVZ010000012">
    <property type="protein sequence ID" value="MCF1752398.1"/>
    <property type="molecule type" value="Genomic_DNA"/>
</dbReference>
<reference evidence="1 2" key="1">
    <citation type="submission" date="2022-01" db="EMBL/GenBank/DDBJ databases">
        <title>Mariniradius saccharolyticus sp. nov., isolated from sediment of a river.</title>
        <authorList>
            <person name="Liu H."/>
        </authorList>
    </citation>
    <scope>NUCLEOTIDE SEQUENCE [LARGE SCALE GENOMIC DNA]</scope>
    <source>
        <strain evidence="1 2">RY-2</strain>
    </source>
</reference>
<dbReference type="InterPro" id="IPR058060">
    <property type="entry name" value="HYC_CC_PP"/>
</dbReference>
<dbReference type="Proteomes" id="UP001201449">
    <property type="component" value="Unassembled WGS sequence"/>
</dbReference>
<dbReference type="RefSeq" id="WP_234862294.1">
    <property type="nucleotide sequence ID" value="NZ_JAKEVZ010000012.1"/>
</dbReference>
<name>A0ABS9BWF2_9BACT</name>
<gene>
    <name evidence="1" type="ORF">L0U89_15160</name>
</gene>
<proteinExistence type="predicted"/>
<sequence length="127" mass="14193">MRQLLKISLLFFYLLFNAGISYSLHYCGEDFQRINLFADAKTCCPSHEPMSGCCDDVSNLELPNTDQQISDLLDFEPMAIDAICPEFGNYAIAVSKIAQELTFGFADSSPPSILNTPLFLLHCIFLI</sequence>
<organism evidence="1 2">
    <name type="scientific">Mariniradius sediminis</name>
    <dbReference type="NCBI Taxonomy" id="2909237"/>
    <lineage>
        <taxon>Bacteria</taxon>
        <taxon>Pseudomonadati</taxon>
        <taxon>Bacteroidota</taxon>
        <taxon>Cytophagia</taxon>
        <taxon>Cytophagales</taxon>
        <taxon>Cyclobacteriaceae</taxon>
        <taxon>Mariniradius</taxon>
    </lineage>
</organism>
<dbReference type="Pfam" id="PF26622">
    <property type="entry name" value="DUF8199"/>
    <property type="match status" value="1"/>
</dbReference>
<accession>A0ABS9BWF2</accession>
<comment type="caution">
    <text evidence="1">The sequence shown here is derived from an EMBL/GenBank/DDBJ whole genome shotgun (WGS) entry which is preliminary data.</text>
</comment>
<dbReference type="NCBIfam" id="NF047658">
    <property type="entry name" value="HYC_CC_PP"/>
    <property type="match status" value="1"/>
</dbReference>
<evidence type="ECO:0000313" key="1">
    <source>
        <dbReference type="EMBL" id="MCF1752398.1"/>
    </source>
</evidence>
<dbReference type="InterPro" id="IPR058512">
    <property type="entry name" value="DUF8199"/>
</dbReference>